<dbReference type="GO" id="GO:0006355">
    <property type="term" value="P:regulation of DNA-templated transcription"/>
    <property type="evidence" value="ECO:0007669"/>
    <property type="project" value="TreeGrafter"/>
</dbReference>
<dbReference type="PANTHER" id="PTHR12446:SF58">
    <property type="entry name" value="OS06G0332700 PROTEIN"/>
    <property type="match status" value="1"/>
</dbReference>
<feature type="region of interest" description="Disordered" evidence="1">
    <location>
        <begin position="127"/>
        <end position="157"/>
    </location>
</feature>
<evidence type="ECO:0000313" key="3">
    <source>
        <dbReference type="Proteomes" id="UP001054889"/>
    </source>
</evidence>
<comment type="caution">
    <text evidence="2">The sequence shown here is derived from an EMBL/GenBank/DDBJ whole genome shotgun (WGS) entry which is preliminary data.</text>
</comment>
<keyword evidence="3" id="KW-1185">Reference proteome</keyword>
<name>A0AAV5CL45_ELECO</name>
<evidence type="ECO:0000313" key="2">
    <source>
        <dbReference type="EMBL" id="GJM99172.1"/>
    </source>
</evidence>
<feature type="compositionally biased region" description="Basic residues" evidence="1">
    <location>
        <begin position="134"/>
        <end position="148"/>
    </location>
</feature>
<dbReference type="EMBL" id="BQKI01000007">
    <property type="protein sequence ID" value="GJM99172.1"/>
    <property type="molecule type" value="Genomic_DNA"/>
</dbReference>
<evidence type="ECO:0008006" key="4">
    <source>
        <dbReference type="Google" id="ProtNLM"/>
    </source>
</evidence>
<dbReference type="InterPro" id="IPR028307">
    <property type="entry name" value="Lin-54_fam"/>
</dbReference>
<reference evidence="2" key="2">
    <citation type="submission" date="2021-12" db="EMBL/GenBank/DDBJ databases">
        <title>Resequencing data analysis of finger millet.</title>
        <authorList>
            <person name="Hatakeyama M."/>
            <person name="Aluri S."/>
            <person name="Balachadran M.T."/>
            <person name="Sivarajan S.R."/>
            <person name="Poveda L."/>
            <person name="Shimizu-Inatsugi R."/>
            <person name="Schlapbach R."/>
            <person name="Sreeman S.M."/>
            <person name="Shimizu K.K."/>
        </authorList>
    </citation>
    <scope>NUCLEOTIDE SEQUENCE</scope>
</reference>
<dbReference type="GO" id="GO:0005634">
    <property type="term" value="C:nucleus"/>
    <property type="evidence" value="ECO:0007669"/>
    <property type="project" value="TreeGrafter"/>
</dbReference>
<dbReference type="Proteomes" id="UP001054889">
    <property type="component" value="Unassembled WGS sequence"/>
</dbReference>
<evidence type="ECO:0000256" key="1">
    <source>
        <dbReference type="SAM" id="MobiDB-lite"/>
    </source>
</evidence>
<protein>
    <recommendedName>
        <fullName evidence="4">Tesmin/TSO1-like CXC domain-containing protein</fullName>
    </recommendedName>
</protein>
<dbReference type="AlphaFoldDB" id="A0AAV5CL45"/>
<feature type="region of interest" description="Disordered" evidence="1">
    <location>
        <begin position="1"/>
        <end position="40"/>
    </location>
</feature>
<accession>A0AAV5CL45</accession>
<reference evidence="2" key="1">
    <citation type="journal article" date="2018" name="DNA Res.">
        <title>Multiple hybrid de novo genome assembly of finger millet, an orphan allotetraploid crop.</title>
        <authorList>
            <person name="Hatakeyama M."/>
            <person name="Aluri S."/>
            <person name="Balachadran M.T."/>
            <person name="Sivarajan S.R."/>
            <person name="Patrignani A."/>
            <person name="Gruter S."/>
            <person name="Poveda L."/>
            <person name="Shimizu-Inatsugi R."/>
            <person name="Baeten J."/>
            <person name="Francoijs K.J."/>
            <person name="Nataraja K.N."/>
            <person name="Reddy Y.A.N."/>
            <person name="Phadnis S."/>
            <person name="Ravikumar R.L."/>
            <person name="Schlapbach R."/>
            <person name="Sreeman S.M."/>
            <person name="Shimizu K.K."/>
        </authorList>
    </citation>
    <scope>NUCLEOTIDE SEQUENCE</scope>
</reference>
<dbReference type="PANTHER" id="PTHR12446">
    <property type="entry name" value="TESMIN/TSO1-RELATED"/>
    <property type="match status" value="1"/>
</dbReference>
<gene>
    <name evidence="2" type="primary">ga16252</name>
    <name evidence="2" type="ORF">PR202_ga16252</name>
</gene>
<proteinExistence type="predicted"/>
<organism evidence="2 3">
    <name type="scientific">Eleusine coracana subsp. coracana</name>
    <dbReference type="NCBI Taxonomy" id="191504"/>
    <lineage>
        <taxon>Eukaryota</taxon>
        <taxon>Viridiplantae</taxon>
        <taxon>Streptophyta</taxon>
        <taxon>Embryophyta</taxon>
        <taxon>Tracheophyta</taxon>
        <taxon>Spermatophyta</taxon>
        <taxon>Magnoliopsida</taxon>
        <taxon>Liliopsida</taxon>
        <taxon>Poales</taxon>
        <taxon>Poaceae</taxon>
        <taxon>PACMAD clade</taxon>
        <taxon>Chloridoideae</taxon>
        <taxon>Cynodonteae</taxon>
        <taxon>Eleusininae</taxon>
        <taxon>Eleusine</taxon>
    </lineage>
</organism>
<sequence>MEQEKQQGMDPRAPMLPLAAAVESTAPPQPQQHPKLAVSVQPVPRPWPVSFTPMKPMVEVKSGTPTKRKKHSGVYCDGCNCKHCGNTVENEKTRQEAINNTKQRNPNAFQPKIENISNNVSVQKDDAGAPSLPKHNKGCRFSPVRKKRPKEDPPVQRVNGEENMMQARFQEANYVDASHVASSTGQECIDNLQKKPRMVYRSPLANTIQFSDTNDLATHLVIVCTKASEGFMTIADSKVEKKVDRETGTNTIVNFGANEEEVQKASELDNVTISDQQNTGELGSHCSNAQENHRPASPATQALMCDEQDLTFGIDCRTSIPLVLPDQDISELHIAQENAVLREFRNYLRRIITRGQVNAGVYCDGCNCKHCGNTVENEKTRQEAINNTKQRNPNAFQPKIENISNNVSVQKANYVDASHVASSTGQECIDNLQKKPRMVYRSPLANTIQFSDTNDLATHLVIVCTKASEGFMTIADSKVEKKVDRETGTNTIVNFGANEEEVQKANELDNVTISDQRNTGELGSHCSNAQENHRPASPATQALMCDEQDLTFGIDCRTSIPLVLPDQDISELHISQENAVLREFRNYLRRIITRGQVNGEEFTKILLLE</sequence>